<accession>A0A8I1A325</accession>
<name>A0A8I1A325_THEIN</name>
<reference evidence="1 2" key="1">
    <citation type="submission" date="2020-12" db="EMBL/GenBank/DDBJ databases">
        <title>WGS of Thermoactinomyces spp.</title>
        <authorList>
            <person name="Cheng K."/>
        </authorList>
    </citation>
    <scope>NUCLEOTIDE SEQUENCE [LARGE SCALE GENOMIC DNA]</scope>
    <source>
        <strain evidence="2">CICC 10671\DSM 43846</strain>
    </source>
</reference>
<dbReference type="EMBL" id="JAECVW010000002">
    <property type="protein sequence ID" value="MBH8594647.1"/>
    <property type="molecule type" value="Genomic_DNA"/>
</dbReference>
<evidence type="ECO:0000313" key="2">
    <source>
        <dbReference type="Proteomes" id="UP000633619"/>
    </source>
</evidence>
<sequence>MVWFSLLDAICYTTWRAFLYERKKSLPQTLELESDETIDQFTDKVTKINGYQEQWAERL</sequence>
<organism evidence="1 2">
    <name type="scientific">Thermoactinomyces intermedius</name>
    <dbReference type="NCBI Taxonomy" id="2024"/>
    <lineage>
        <taxon>Bacteria</taxon>
        <taxon>Bacillati</taxon>
        <taxon>Bacillota</taxon>
        <taxon>Bacilli</taxon>
        <taxon>Bacillales</taxon>
        <taxon>Thermoactinomycetaceae</taxon>
        <taxon>Thermoactinomyces</taxon>
    </lineage>
</organism>
<evidence type="ECO:0000313" key="1">
    <source>
        <dbReference type="EMBL" id="MBH8594647.1"/>
    </source>
</evidence>
<gene>
    <name evidence="1" type="ORF">I8U20_04810</name>
</gene>
<keyword evidence="2" id="KW-1185">Reference proteome</keyword>
<proteinExistence type="predicted"/>
<dbReference type="AlphaFoldDB" id="A0A8I1A325"/>
<comment type="caution">
    <text evidence="1">The sequence shown here is derived from an EMBL/GenBank/DDBJ whole genome shotgun (WGS) entry which is preliminary data.</text>
</comment>
<dbReference type="InterPro" id="IPR025674">
    <property type="entry name" value="Imm6"/>
</dbReference>
<dbReference type="Pfam" id="PF14434">
    <property type="entry name" value="Imm6"/>
    <property type="match status" value="1"/>
</dbReference>
<protein>
    <submittedName>
        <fullName evidence="1">Uncharacterized protein</fullName>
    </submittedName>
</protein>
<dbReference type="Proteomes" id="UP000633619">
    <property type="component" value="Unassembled WGS sequence"/>
</dbReference>